<evidence type="ECO:0000256" key="2">
    <source>
        <dbReference type="ARBA" id="ARBA00023043"/>
    </source>
</evidence>
<sequence length="680" mass="73245">MAKELSQAEVLDFLCQAGGSVANAALLSHFRHFLRDPDASPAQLQRRRELFKGFVNSVATVKQDEPPGAAKYVVLRKRYRELVGEEPKAPADDAAQSQAAKPSPPPLPLEVAVGRGALQGQAGAQRAPRAHGQEPARRQVEEERAGPGSAHQLRTCPEPRRCHPGGLGGRSGALFPPNPALGGRRSPSEPCALLGTEQHSQREPRQAPRGDPPLLLGGAPQSNGPYLPVGKMGAPPSAASPQQRIREWVERAHAVTHQSALPDPLLQREEGSSWPARPSPPSSVGSACLSQDSLPGLGARRDPAPVFRSIRCQLSLQDLEDFIEKASSASEDGSSASGGSDSYRPEGRAGVLHQPFPARQNGHGGNSTGTARARPESLCYRPHGNGLAKDGAIPEHLALLNRVVSRAASWDKLWDADSPKPGKEPPNPWKVTRLSPSPLEAPLSPRLVQRQGCSATSSDLQGLGPDPDAPSEGRSSSVPLEPREHAWLVKVATGSWMQARALFLEDPHLATRKDFIMGYTVLHWLAKHGNVQVMQDFVAGARKAGVDLDVDAKSGCGYTPLHLAAMHGHQLVVKLLVQKLRCSTQVRDSSGKRPWQYLSSATSGEVWQLLEAPQGKTIFPAHPVARSSASLGPKKGKSPELGRKVSRKTSLAAYLKPQHIKWKMGSRFQLLQEKEEEYND</sequence>
<feature type="compositionally biased region" description="Low complexity" evidence="5">
    <location>
        <begin position="114"/>
        <end position="127"/>
    </location>
</feature>
<dbReference type="PROSITE" id="PS50297">
    <property type="entry name" value="ANK_REP_REGION"/>
    <property type="match status" value="1"/>
</dbReference>
<evidence type="ECO:0000256" key="1">
    <source>
        <dbReference type="ARBA" id="ARBA00022737"/>
    </source>
</evidence>
<dbReference type="AlphaFoldDB" id="A0A670KIE2"/>
<feature type="compositionally biased region" description="Polar residues" evidence="5">
    <location>
        <begin position="451"/>
        <end position="460"/>
    </location>
</feature>
<evidence type="ECO:0000313" key="8">
    <source>
        <dbReference type="Proteomes" id="UP000472272"/>
    </source>
</evidence>
<feature type="region of interest" description="Disordered" evidence="5">
    <location>
        <begin position="413"/>
        <end position="480"/>
    </location>
</feature>
<reference evidence="7" key="2">
    <citation type="submission" date="2025-08" db="UniProtKB">
        <authorList>
            <consortium name="Ensembl"/>
        </authorList>
    </citation>
    <scope>IDENTIFICATION</scope>
</reference>
<feature type="domain" description="SOWAHA-C winged helix-turn-helix" evidence="6">
    <location>
        <begin position="4"/>
        <end position="91"/>
    </location>
</feature>
<reference evidence="7 8" key="1">
    <citation type="journal article" date="2019" name="Proc. Natl. Acad. Sci. U.S.A.">
        <title>Regulatory changes in pterin and carotenoid genes underlie balanced color polymorphisms in the wall lizard.</title>
        <authorList>
            <person name="Andrade P."/>
            <person name="Pinho C."/>
            <person name="Perez I de Lanuza G."/>
            <person name="Afonso S."/>
            <person name="Brejcha J."/>
            <person name="Rubin C.J."/>
            <person name="Wallerman O."/>
            <person name="Pereira P."/>
            <person name="Sabatino S.J."/>
            <person name="Bellati A."/>
            <person name="Pellitteri-Rosa D."/>
            <person name="Bosakova Z."/>
            <person name="Bunikis I."/>
            <person name="Carretero M.A."/>
            <person name="Feiner N."/>
            <person name="Marsik P."/>
            <person name="Pauperio F."/>
            <person name="Salvi D."/>
            <person name="Soler L."/>
            <person name="While G.M."/>
            <person name="Uller T."/>
            <person name="Font E."/>
            <person name="Andersson L."/>
            <person name="Carneiro M."/>
        </authorList>
    </citation>
    <scope>NUCLEOTIDE SEQUENCE</scope>
</reference>
<dbReference type="Proteomes" id="UP000472272">
    <property type="component" value="Chromosome 9"/>
</dbReference>
<evidence type="ECO:0000259" key="6">
    <source>
        <dbReference type="Pfam" id="PF25877"/>
    </source>
</evidence>
<feature type="compositionally biased region" description="Low complexity" evidence="5">
    <location>
        <begin position="92"/>
        <end position="101"/>
    </location>
</feature>
<feature type="region of interest" description="Disordered" evidence="5">
    <location>
        <begin position="625"/>
        <end position="646"/>
    </location>
</feature>
<feature type="region of interest" description="Disordered" evidence="5">
    <location>
        <begin position="254"/>
        <end position="302"/>
    </location>
</feature>
<feature type="repeat" description="ANK" evidence="4">
    <location>
        <begin position="556"/>
        <end position="579"/>
    </location>
</feature>
<dbReference type="PROSITE" id="PS50088">
    <property type="entry name" value="ANK_REPEAT"/>
    <property type="match status" value="1"/>
</dbReference>
<evidence type="ECO:0000313" key="7">
    <source>
        <dbReference type="Ensembl" id="ENSPMRP00000036060.1"/>
    </source>
</evidence>
<dbReference type="OrthoDB" id="60433at2759"/>
<organism evidence="7 8">
    <name type="scientific">Podarcis muralis</name>
    <name type="common">Wall lizard</name>
    <name type="synonym">Lacerta muralis</name>
    <dbReference type="NCBI Taxonomy" id="64176"/>
    <lineage>
        <taxon>Eukaryota</taxon>
        <taxon>Metazoa</taxon>
        <taxon>Chordata</taxon>
        <taxon>Craniata</taxon>
        <taxon>Vertebrata</taxon>
        <taxon>Euteleostomi</taxon>
        <taxon>Lepidosauria</taxon>
        <taxon>Squamata</taxon>
        <taxon>Bifurcata</taxon>
        <taxon>Unidentata</taxon>
        <taxon>Episquamata</taxon>
        <taxon>Laterata</taxon>
        <taxon>Lacertibaenia</taxon>
        <taxon>Lacertidae</taxon>
        <taxon>Podarcis</taxon>
    </lineage>
</organism>
<reference evidence="7" key="3">
    <citation type="submission" date="2025-09" db="UniProtKB">
        <authorList>
            <consortium name="Ensembl"/>
        </authorList>
    </citation>
    <scope>IDENTIFICATION</scope>
</reference>
<feature type="compositionally biased region" description="Low complexity" evidence="5">
    <location>
        <begin position="326"/>
        <end position="342"/>
    </location>
</feature>
<dbReference type="Pfam" id="PF25877">
    <property type="entry name" value="WHD_SOWAH"/>
    <property type="match status" value="1"/>
</dbReference>
<dbReference type="SMART" id="SM00248">
    <property type="entry name" value="ANK"/>
    <property type="match status" value="2"/>
</dbReference>
<feature type="compositionally biased region" description="Basic and acidic residues" evidence="5">
    <location>
        <begin position="413"/>
        <end position="423"/>
    </location>
</feature>
<dbReference type="KEGG" id="pmua:114604553"/>
<dbReference type="SUPFAM" id="SSF48403">
    <property type="entry name" value="Ankyrin repeat"/>
    <property type="match status" value="1"/>
</dbReference>
<feature type="compositionally biased region" description="Basic and acidic residues" evidence="5">
    <location>
        <begin position="131"/>
        <end position="145"/>
    </location>
</feature>
<feature type="region of interest" description="Disordered" evidence="5">
    <location>
        <begin position="326"/>
        <end position="378"/>
    </location>
</feature>
<dbReference type="OMA" id="WECLQNG"/>
<dbReference type="PANTHER" id="PTHR14491:SF3">
    <property type="entry name" value="ANKYRIN REPEAT DOMAIN-CONTAINING PROTEIN SOWAHB"/>
    <property type="match status" value="1"/>
</dbReference>
<name>A0A670KIE2_PODMU</name>
<protein>
    <submittedName>
        <fullName evidence="7">Sosondowah ankyrin repeat domain family member B</fullName>
    </submittedName>
</protein>
<dbReference type="RefSeq" id="XP_028600589.1">
    <property type="nucleotide sequence ID" value="XM_028744756.1"/>
</dbReference>
<dbReference type="Ensembl" id="ENSPMRT00000038212.1">
    <property type="protein sequence ID" value="ENSPMRP00000036060.1"/>
    <property type="gene ID" value="ENSPMRG00000023293.1"/>
</dbReference>
<dbReference type="InterPro" id="IPR058889">
    <property type="entry name" value="WHD_SOWAHA-C"/>
</dbReference>
<feature type="compositionally biased region" description="Basic and acidic residues" evidence="5">
    <location>
        <begin position="199"/>
        <end position="208"/>
    </location>
</feature>
<dbReference type="Pfam" id="PF12796">
    <property type="entry name" value="Ank_2"/>
    <property type="match status" value="1"/>
</dbReference>
<evidence type="ECO:0000256" key="3">
    <source>
        <dbReference type="ARBA" id="ARBA00038122"/>
    </source>
</evidence>
<dbReference type="InterPro" id="IPR036770">
    <property type="entry name" value="Ankyrin_rpt-contain_sf"/>
</dbReference>
<feature type="compositionally biased region" description="Polar residues" evidence="5">
    <location>
        <begin position="284"/>
        <end position="293"/>
    </location>
</feature>
<evidence type="ECO:0000256" key="4">
    <source>
        <dbReference type="PROSITE-ProRule" id="PRU00023"/>
    </source>
</evidence>
<comment type="similarity">
    <text evidence="3">Belongs to the SOWAH family.</text>
</comment>
<dbReference type="PANTHER" id="PTHR14491">
    <property type="entry name" value="SOSONDOWAH, ISOFORM G"/>
    <property type="match status" value="1"/>
</dbReference>
<dbReference type="CTD" id="345079"/>
<keyword evidence="1" id="KW-0677">Repeat</keyword>
<dbReference type="Gene3D" id="1.25.40.20">
    <property type="entry name" value="Ankyrin repeat-containing domain"/>
    <property type="match status" value="1"/>
</dbReference>
<feature type="compositionally biased region" description="Low complexity" evidence="5">
    <location>
        <begin position="434"/>
        <end position="447"/>
    </location>
</feature>
<dbReference type="GeneID" id="114604553"/>
<dbReference type="GeneTree" id="ENSGT00950000183003"/>
<gene>
    <name evidence="7" type="primary">SOWAHB</name>
</gene>
<keyword evidence="2 4" id="KW-0040">ANK repeat</keyword>
<feature type="region of interest" description="Disordered" evidence="5">
    <location>
        <begin position="85"/>
        <end position="225"/>
    </location>
</feature>
<dbReference type="InterPro" id="IPR002110">
    <property type="entry name" value="Ankyrin_rpt"/>
</dbReference>
<proteinExistence type="inferred from homology"/>
<accession>A0A670KIE2</accession>
<evidence type="ECO:0000256" key="5">
    <source>
        <dbReference type="SAM" id="MobiDB-lite"/>
    </source>
</evidence>
<keyword evidence="8" id="KW-1185">Reference proteome</keyword>